<dbReference type="GO" id="GO:0007034">
    <property type="term" value="P:vacuolar transport"/>
    <property type="evidence" value="ECO:0007669"/>
    <property type="project" value="InterPro"/>
</dbReference>
<organism evidence="3 4">
    <name type="scientific">Acrobeloides nanus</name>
    <dbReference type="NCBI Taxonomy" id="290746"/>
    <lineage>
        <taxon>Eukaryota</taxon>
        <taxon>Metazoa</taxon>
        <taxon>Ecdysozoa</taxon>
        <taxon>Nematoda</taxon>
        <taxon>Chromadorea</taxon>
        <taxon>Rhabditida</taxon>
        <taxon>Tylenchina</taxon>
        <taxon>Cephalobomorpha</taxon>
        <taxon>Cephaloboidea</taxon>
        <taxon>Cephalobidae</taxon>
        <taxon>Acrobeloides</taxon>
    </lineage>
</organism>
<dbReference type="AlphaFoldDB" id="A0A914CGS2"/>
<feature type="region of interest" description="Disordered" evidence="2">
    <location>
        <begin position="1"/>
        <end position="35"/>
    </location>
</feature>
<dbReference type="Gene3D" id="6.10.140.1230">
    <property type="match status" value="1"/>
</dbReference>
<reference evidence="4" key="1">
    <citation type="submission" date="2022-11" db="UniProtKB">
        <authorList>
            <consortium name="WormBaseParasite"/>
        </authorList>
    </citation>
    <scope>IDENTIFICATION</scope>
</reference>
<proteinExistence type="inferred from homology"/>
<sequence length="204" mass="22941">MNFFKKEDPKEQLRKNDRELRKTNRELGTDRRDLERKEKELELEIKKAAKAGQKDVCTVLAKQLVQLRKQKTKNLGMSAKISAVGAQGKTMNSMNVMANAVGTTTKTMKAMEKQMPLDKFAADLREFTQQQDKMDMRSELMEETLDSMLDADSDAEDEVINQVLDEIGIEMNAKVAKAPAIPGHSLAHSSKEDDLDKILASLAK</sequence>
<comment type="similarity">
    <text evidence="1">Belongs to the SNF7 family.</text>
</comment>
<evidence type="ECO:0000256" key="2">
    <source>
        <dbReference type="SAM" id="MobiDB-lite"/>
    </source>
</evidence>
<name>A0A914CGS2_9BILA</name>
<dbReference type="Pfam" id="PF03357">
    <property type="entry name" value="Snf7"/>
    <property type="match status" value="1"/>
</dbReference>
<dbReference type="InterPro" id="IPR005024">
    <property type="entry name" value="Snf7_fam"/>
</dbReference>
<evidence type="ECO:0000313" key="3">
    <source>
        <dbReference type="Proteomes" id="UP000887540"/>
    </source>
</evidence>
<dbReference type="WBParaSite" id="ACRNAN_scaffold1066.g26295.t1">
    <property type="protein sequence ID" value="ACRNAN_scaffold1066.g26295.t1"/>
    <property type="gene ID" value="ACRNAN_scaffold1066.g26295"/>
</dbReference>
<protein>
    <submittedName>
        <fullName evidence="4">Charged multivesicular body protein 2b</fullName>
    </submittedName>
</protein>
<dbReference type="Proteomes" id="UP000887540">
    <property type="component" value="Unplaced"/>
</dbReference>
<evidence type="ECO:0000313" key="4">
    <source>
        <dbReference type="WBParaSite" id="ACRNAN_scaffold1066.g26295.t1"/>
    </source>
</evidence>
<keyword evidence="3" id="KW-1185">Reference proteome</keyword>
<evidence type="ECO:0000256" key="1">
    <source>
        <dbReference type="ARBA" id="ARBA00006190"/>
    </source>
</evidence>
<dbReference type="PANTHER" id="PTHR10476">
    <property type="entry name" value="CHARGED MULTIVESICULAR BODY PROTEIN"/>
    <property type="match status" value="1"/>
</dbReference>
<accession>A0A914CGS2</accession>